<dbReference type="EMBL" id="CP012199">
    <property type="protein sequence ID" value="AMG73303.1"/>
    <property type="molecule type" value="Genomic_DNA"/>
</dbReference>
<evidence type="ECO:0008006" key="3">
    <source>
        <dbReference type="Google" id="ProtNLM"/>
    </source>
</evidence>
<organism evidence="1 2">
    <name type="scientific">Sphingopyxis granuli</name>
    <dbReference type="NCBI Taxonomy" id="267128"/>
    <lineage>
        <taxon>Bacteria</taxon>
        <taxon>Pseudomonadati</taxon>
        <taxon>Pseudomonadota</taxon>
        <taxon>Alphaproteobacteria</taxon>
        <taxon>Sphingomonadales</taxon>
        <taxon>Sphingomonadaceae</taxon>
        <taxon>Sphingopyxis</taxon>
    </lineage>
</organism>
<keyword evidence="2" id="KW-1185">Reference proteome</keyword>
<reference evidence="1 2" key="1">
    <citation type="journal article" date="2016" name="BMC Genomics">
        <title>Genomic analysis of the nitrate-respiring Sphingopyxis granuli (formerly Sphingomonas macrogoltabida) strain TFA.</title>
        <authorList>
            <person name="Garcia-Romero I."/>
            <person name="Perez-Pulido A.J."/>
            <person name="Gonzalez-Flores Y.E."/>
            <person name="Reyes-Ramirez F."/>
            <person name="Santero E."/>
            <person name="Floriano B."/>
        </authorList>
    </citation>
    <scope>NUCLEOTIDE SEQUENCE [LARGE SCALE GENOMIC DNA]</scope>
    <source>
        <strain evidence="1 2">TFA</strain>
    </source>
</reference>
<gene>
    <name evidence="1" type="ORF">SGRAN_0909</name>
</gene>
<dbReference type="KEGG" id="sgi:SGRAN_0909"/>
<evidence type="ECO:0000313" key="2">
    <source>
        <dbReference type="Proteomes" id="UP000058599"/>
    </source>
</evidence>
<dbReference type="Pfam" id="PF13689">
    <property type="entry name" value="DUF4154"/>
    <property type="match status" value="1"/>
</dbReference>
<dbReference type="Proteomes" id="UP000058599">
    <property type="component" value="Chromosome"/>
</dbReference>
<name>A0AA86GIR4_9SPHN</name>
<evidence type="ECO:0000313" key="1">
    <source>
        <dbReference type="EMBL" id="AMG73303.1"/>
    </source>
</evidence>
<proteinExistence type="predicted"/>
<sequence length="181" mass="18780">MLASLFLIGAAVTTPQMSVQAASQTIVEDGAAGVARAVNRMIGGIISYTRWPGDAPGTPRAMCVVGAPRLAGRLAPVLPGGGSVVVRRTTAAAVTGGGDCDILYLGRMPADDRRHLIAWVRDRPVLTISDDDPDCLYGAMFCLAEKPGGIGFSVNLDAIGRGRLRIDPRVLKIGRSDGGAP</sequence>
<accession>A0AA86GIR4</accession>
<dbReference type="AlphaFoldDB" id="A0AA86GIR4"/>
<protein>
    <recommendedName>
        <fullName evidence="3">YfiR family protein</fullName>
    </recommendedName>
</protein>
<dbReference type="InterPro" id="IPR025293">
    <property type="entry name" value="YfiR/HmsC-like"/>
</dbReference>